<dbReference type="Gene3D" id="3.40.50.720">
    <property type="entry name" value="NAD(P)-binding Rossmann-like Domain"/>
    <property type="match status" value="1"/>
</dbReference>
<organism evidence="3 4">
    <name type="scientific">Naasia aerilata</name>
    <dbReference type="NCBI Taxonomy" id="1162966"/>
    <lineage>
        <taxon>Bacteria</taxon>
        <taxon>Bacillati</taxon>
        <taxon>Actinomycetota</taxon>
        <taxon>Actinomycetes</taxon>
        <taxon>Micrococcales</taxon>
        <taxon>Microbacteriaceae</taxon>
        <taxon>Naasia</taxon>
    </lineage>
</organism>
<dbReference type="SUPFAM" id="SSF51735">
    <property type="entry name" value="NAD(P)-binding Rossmann-fold domains"/>
    <property type="match status" value="1"/>
</dbReference>
<dbReference type="RefSeq" id="WP_286278274.1">
    <property type="nucleotide sequence ID" value="NZ_AP027731.1"/>
</dbReference>
<dbReference type="InterPro" id="IPR000683">
    <property type="entry name" value="Gfo/Idh/MocA-like_OxRdtase_N"/>
</dbReference>
<evidence type="ECO:0000259" key="2">
    <source>
        <dbReference type="Pfam" id="PF01408"/>
    </source>
</evidence>
<protein>
    <recommendedName>
        <fullName evidence="2">Gfo/Idh/MocA-like oxidoreductase N-terminal domain-containing protein</fullName>
    </recommendedName>
</protein>
<feature type="region of interest" description="Disordered" evidence="1">
    <location>
        <begin position="79"/>
        <end position="128"/>
    </location>
</feature>
<dbReference type="Proteomes" id="UP001321498">
    <property type="component" value="Chromosome"/>
</dbReference>
<gene>
    <name evidence="3" type="ORF">GCM10025866_07700</name>
</gene>
<keyword evidence="4" id="KW-1185">Reference proteome</keyword>
<dbReference type="Pfam" id="PF01408">
    <property type="entry name" value="GFO_IDH_MocA"/>
    <property type="match status" value="1"/>
</dbReference>
<reference evidence="4" key="1">
    <citation type="journal article" date="2019" name="Int. J. Syst. Evol. Microbiol.">
        <title>The Global Catalogue of Microorganisms (GCM) 10K type strain sequencing project: providing services to taxonomists for standard genome sequencing and annotation.</title>
        <authorList>
            <consortium name="The Broad Institute Genomics Platform"/>
            <consortium name="The Broad Institute Genome Sequencing Center for Infectious Disease"/>
            <person name="Wu L."/>
            <person name="Ma J."/>
        </authorList>
    </citation>
    <scope>NUCLEOTIDE SEQUENCE [LARGE SCALE GENOMIC DNA]</scope>
    <source>
        <strain evidence="4">NBRC 108725</strain>
    </source>
</reference>
<feature type="domain" description="Gfo/Idh/MocA-like oxidoreductase N-terminal" evidence="2">
    <location>
        <begin position="7"/>
        <end position="79"/>
    </location>
</feature>
<evidence type="ECO:0000256" key="1">
    <source>
        <dbReference type="SAM" id="MobiDB-lite"/>
    </source>
</evidence>
<name>A0ABM8G9I1_9MICO</name>
<dbReference type="InterPro" id="IPR036291">
    <property type="entry name" value="NAD(P)-bd_dom_sf"/>
</dbReference>
<evidence type="ECO:0000313" key="4">
    <source>
        <dbReference type="Proteomes" id="UP001321498"/>
    </source>
</evidence>
<sequence>MENRPLRLVVVGLGAVAQSVHLPLVVRRPDLFTLVGLVDLSPGLAEAIGNRYGIAEGGRGTDLEAVLDAVAPDALLIAAGDPTWPRPSPGFGGDWRSSARSPWRSRGASSTPSPVRSPPRGSGSWSAT</sequence>
<feature type="compositionally biased region" description="Low complexity" evidence="1">
    <location>
        <begin position="95"/>
        <end position="128"/>
    </location>
</feature>
<accession>A0ABM8G9I1</accession>
<proteinExistence type="predicted"/>
<dbReference type="EMBL" id="AP027731">
    <property type="protein sequence ID" value="BDZ44861.1"/>
    <property type="molecule type" value="Genomic_DNA"/>
</dbReference>
<evidence type="ECO:0000313" key="3">
    <source>
        <dbReference type="EMBL" id="BDZ44861.1"/>
    </source>
</evidence>